<evidence type="ECO:0000313" key="1">
    <source>
        <dbReference type="EMBL" id="JAH45987.1"/>
    </source>
</evidence>
<dbReference type="AlphaFoldDB" id="A0A0E9SXJ8"/>
<accession>A0A0E9SXJ8</accession>
<dbReference type="EMBL" id="GBXM01062590">
    <property type="protein sequence ID" value="JAH45987.1"/>
    <property type="molecule type" value="Transcribed_RNA"/>
</dbReference>
<reference evidence="1" key="2">
    <citation type="journal article" date="2015" name="Fish Shellfish Immunol.">
        <title>Early steps in the European eel (Anguilla anguilla)-Vibrio vulnificus interaction in the gills: Role of the RtxA13 toxin.</title>
        <authorList>
            <person name="Callol A."/>
            <person name="Pajuelo D."/>
            <person name="Ebbesson L."/>
            <person name="Teles M."/>
            <person name="MacKenzie S."/>
            <person name="Amaro C."/>
        </authorList>
    </citation>
    <scope>NUCLEOTIDE SEQUENCE</scope>
</reference>
<sequence>MGFLECFFFSQKFKSVLELNYP</sequence>
<name>A0A0E9SXJ8_ANGAN</name>
<organism evidence="1">
    <name type="scientific">Anguilla anguilla</name>
    <name type="common">European freshwater eel</name>
    <name type="synonym">Muraena anguilla</name>
    <dbReference type="NCBI Taxonomy" id="7936"/>
    <lineage>
        <taxon>Eukaryota</taxon>
        <taxon>Metazoa</taxon>
        <taxon>Chordata</taxon>
        <taxon>Craniata</taxon>
        <taxon>Vertebrata</taxon>
        <taxon>Euteleostomi</taxon>
        <taxon>Actinopterygii</taxon>
        <taxon>Neopterygii</taxon>
        <taxon>Teleostei</taxon>
        <taxon>Anguilliformes</taxon>
        <taxon>Anguillidae</taxon>
        <taxon>Anguilla</taxon>
    </lineage>
</organism>
<proteinExistence type="predicted"/>
<reference evidence="1" key="1">
    <citation type="submission" date="2014-11" db="EMBL/GenBank/DDBJ databases">
        <authorList>
            <person name="Amaro Gonzalez C."/>
        </authorList>
    </citation>
    <scope>NUCLEOTIDE SEQUENCE</scope>
</reference>
<protein>
    <submittedName>
        <fullName evidence="1">Uncharacterized protein</fullName>
    </submittedName>
</protein>